<sequence>MSVETNKQLVRDFYEAIGRRDYETVAGFCHEDFNFHVQVDHPMPGSAGLVGSEKKNFDMFDHFTFKIHELVGEGDCVAAYMIFEGVQERTIEGAPVKGHLVRFSLMMLLKVAAGKIIEKRAHFDAKDVESQLVGA</sequence>
<accession>A0ABW7LU58</accession>
<dbReference type="InterPro" id="IPR009959">
    <property type="entry name" value="Cyclase_SnoaL-like"/>
</dbReference>
<dbReference type="SUPFAM" id="SSF54427">
    <property type="entry name" value="NTF2-like"/>
    <property type="match status" value="1"/>
</dbReference>
<proteinExistence type="predicted"/>
<organism evidence="1 2">
    <name type="scientific">Pseudomonas kulmbachensis</name>
    <dbReference type="NCBI Taxonomy" id="3043408"/>
    <lineage>
        <taxon>Bacteria</taxon>
        <taxon>Pseudomonadati</taxon>
        <taxon>Pseudomonadota</taxon>
        <taxon>Gammaproteobacteria</taxon>
        <taxon>Pseudomonadales</taxon>
        <taxon>Pseudomonadaceae</taxon>
        <taxon>Pseudomonas</taxon>
    </lineage>
</organism>
<evidence type="ECO:0000313" key="2">
    <source>
        <dbReference type="Proteomes" id="UP001609821"/>
    </source>
</evidence>
<gene>
    <name evidence="1" type="ORF">ACHMWK_01400</name>
</gene>
<dbReference type="RefSeq" id="WP_395246370.1">
    <property type="nucleotide sequence ID" value="NZ_JBINXA010000028.1"/>
</dbReference>
<dbReference type="InterPro" id="IPR032710">
    <property type="entry name" value="NTF2-like_dom_sf"/>
</dbReference>
<comment type="caution">
    <text evidence="1">The sequence shown here is derived from an EMBL/GenBank/DDBJ whole genome shotgun (WGS) entry which is preliminary data.</text>
</comment>
<dbReference type="PANTHER" id="PTHR38436">
    <property type="entry name" value="POLYKETIDE CYCLASE SNOAL-LIKE DOMAIN"/>
    <property type="match status" value="1"/>
</dbReference>
<keyword evidence="2" id="KW-1185">Reference proteome</keyword>
<dbReference type="Proteomes" id="UP001609821">
    <property type="component" value="Unassembled WGS sequence"/>
</dbReference>
<dbReference type="PANTHER" id="PTHR38436:SF1">
    <property type="entry name" value="ESTER CYCLASE"/>
    <property type="match status" value="1"/>
</dbReference>
<dbReference type="Gene3D" id="3.10.450.50">
    <property type="match status" value="1"/>
</dbReference>
<dbReference type="Pfam" id="PF07366">
    <property type="entry name" value="SnoaL"/>
    <property type="match status" value="1"/>
</dbReference>
<reference evidence="1 2" key="1">
    <citation type="submission" date="2024-10" db="EMBL/GenBank/DDBJ databases">
        <title>Aeromonas and Pseudomonas from the Cagarras Archipelago, Rio de Janeiro, Brazil.</title>
        <authorList>
            <person name="Canellas A.L.B."/>
            <person name="Laport M.S."/>
        </authorList>
    </citation>
    <scope>NUCLEOTIDE SEQUENCE [LARGE SCALE GENOMIC DNA]</scope>
    <source>
        <strain evidence="1 2">CPF-4</strain>
    </source>
</reference>
<evidence type="ECO:0000313" key="1">
    <source>
        <dbReference type="EMBL" id="MFH6564650.1"/>
    </source>
</evidence>
<name>A0ABW7LU58_9PSED</name>
<protein>
    <submittedName>
        <fullName evidence="1">Ester cyclase</fullName>
    </submittedName>
</protein>
<dbReference type="EMBL" id="JBINXB010000001">
    <property type="protein sequence ID" value="MFH6564650.1"/>
    <property type="molecule type" value="Genomic_DNA"/>
</dbReference>